<keyword evidence="2" id="KW-1185">Reference proteome</keyword>
<evidence type="ECO:0000313" key="1">
    <source>
        <dbReference type="EMBL" id="GBL99305.1"/>
    </source>
</evidence>
<comment type="caution">
    <text evidence="1">The sequence shown here is derived from an EMBL/GenBank/DDBJ whole genome shotgun (WGS) entry which is preliminary data.</text>
</comment>
<sequence>MYRTYLVEKQRKAFLRATAVLGKIAPNSVVTLHFIPFFKPIHLGKSFTAAPLKPQNRPQPVTPIPECIYFFPAFKTQTYACSNFLQRERASPSLSSPINTDCISAVQMEHWDFKASYITQVSATALAFKNPFLPTPFDFRTDDQFWYGADEFAGKGALENAQLKRNASKSYPV</sequence>
<protein>
    <submittedName>
        <fullName evidence="1">Uncharacterized protein</fullName>
    </submittedName>
</protein>
<evidence type="ECO:0000313" key="2">
    <source>
        <dbReference type="Proteomes" id="UP000499080"/>
    </source>
</evidence>
<organism evidence="1 2">
    <name type="scientific">Araneus ventricosus</name>
    <name type="common">Orbweaver spider</name>
    <name type="synonym">Epeira ventricosa</name>
    <dbReference type="NCBI Taxonomy" id="182803"/>
    <lineage>
        <taxon>Eukaryota</taxon>
        <taxon>Metazoa</taxon>
        <taxon>Ecdysozoa</taxon>
        <taxon>Arthropoda</taxon>
        <taxon>Chelicerata</taxon>
        <taxon>Arachnida</taxon>
        <taxon>Araneae</taxon>
        <taxon>Araneomorphae</taxon>
        <taxon>Entelegynae</taxon>
        <taxon>Araneoidea</taxon>
        <taxon>Araneidae</taxon>
        <taxon>Araneus</taxon>
    </lineage>
</organism>
<dbReference type="Proteomes" id="UP000499080">
    <property type="component" value="Unassembled WGS sequence"/>
</dbReference>
<proteinExistence type="predicted"/>
<dbReference type="EMBL" id="BGPR01000147">
    <property type="protein sequence ID" value="GBL99305.1"/>
    <property type="molecule type" value="Genomic_DNA"/>
</dbReference>
<gene>
    <name evidence="1" type="ORF">AVEN_177335_1</name>
</gene>
<reference evidence="1 2" key="1">
    <citation type="journal article" date="2019" name="Sci. Rep.">
        <title>Orb-weaving spider Araneus ventricosus genome elucidates the spidroin gene catalogue.</title>
        <authorList>
            <person name="Kono N."/>
            <person name="Nakamura H."/>
            <person name="Ohtoshi R."/>
            <person name="Moran D.A.P."/>
            <person name="Shinohara A."/>
            <person name="Yoshida Y."/>
            <person name="Fujiwara M."/>
            <person name="Mori M."/>
            <person name="Tomita M."/>
            <person name="Arakawa K."/>
        </authorList>
    </citation>
    <scope>NUCLEOTIDE SEQUENCE [LARGE SCALE GENOMIC DNA]</scope>
</reference>
<accession>A0A4Y2C689</accession>
<dbReference type="AlphaFoldDB" id="A0A4Y2C689"/>
<name>A0A4Y2C689_ARAVE</name>